<name>W9H666_9PROT</name>
<dbReference type="EMBL" id="AVFL01000013">
    <property type="protein sequence ID" value="EWY39253.1"/>
    <property type="molecule type" value="Genomic_DNA"/>
</dbReference>
<dbReference type="CDD" id="cd00291">
    <property type="entry name" value="SirA_YedF_YeeD"/>
    <property type="match status" value="1"/>
</dbReference>
<dbReference type="PATRIC" id="fig|1385369.3.peg.3785"/>
<comment type="caution">
    <text evidence="3">The sequence shown here is derived from an EMBL/GenBank/DDBJ whole genome shotgun (WGS) entry which is preliminary data.</text>
</comment>
<feature type="domain" description="UPF0033" evidence="2">
    <location>
        <begin position="9"/>
        <end position="33"/>
    </location>
</feature>
<organism evidence="3 4">
    <name type="scientific">Skermanella stibiiresistens SB22</name>
    <dbReference type="NCBI Taxonomy" id="1385369"/>
    <lineage>
        <taxon>Bacteria</taxon>
        <taxon>Pseudomonadati</taxon>
        <taxon>Pseudomonadota</taxon>
        <taxon>Alphaproteobacteria</taxon>
        <taxon>Rhodospirillales</taxon>
        <taxon>Azospirillaceae</taxon>
        <taxon>Skermanella</taxon>
    </lineage>
</organism>
<evidence type="ECO:0000256" key="1">
    <source>
        <dbReference type="ARBA" id="ARBA00008984"/>
    </source>
</evidence>
<gene>
    <name evidence="3" type="ORF">N825_08010</name>
</gene>
<sequence>MSRELARELDVKGLHCPLPILRTRRQLDHMKAGEELIVLVTDPASVIDFRHFCNTTAHELLEHSAEGGVFTYRIRRGEG</sequence>
<evidence type="ECO:0000313" key="4">
    <source>
        <dbReference type="Proteomes" id="UP000019486"/>
    </source>
</evidence>
<accession>W9H666</accession>
<evidence type="ECO:0000313" key="3">
    <source>
        <dbReference type="EMBL" id="EWY39253.1"/>
    </source>
</evidence>
<evidence type="ECO:0000259" key="2">
    <source>
        <dbReference type="PROSITE" id="PS01148"/>
    </source>
</evidence>
<dbReference type="PROSITE" id="PS01148">
    <property type="entry name" value="UPF0033"/>
    <property type="match status" value="1"/>
</dbReference>
<dbReference type="STRING" id="1385369.N825_08010"/>
<dbReference type="SUPFAM" id="SSF64307">
    <property type="entry name" value="SirA-like"/>
    <property type="match status" value="1"/>
</dbReference>
<dbReference type="Pfam" id="PF01206">
    <property type="entry name" value="TusA"/>
    <property type="match status" value="1"/>
</dbReference>
<dbReference type="Gene3D" id="3.30.110.40">
    <property type="entry name" value="TusA-like domain"/>
    <property type="match status" value="1"/>
</dbReference>
<reference evidence="3 4" key="1">
    <citation type="submission" date="2013-08" db="EMBL/GenBank/DDBJ databases">
        <title>The genome sequence of Skermanella stibiiresistens.</title>
        <authorList>
            <person name="Zhu W."/>
            <person name="Wang G."/>
        </authorList>
    </citation>
    <scope>NUCLEOTIDE SEQUENCE [LARGE SCALE GENOMIC DNA]</scope>
    <source>
        <strain evidence="3 4">SB22</strain>
    </source>
</reference>
<protein>
    <submittedName>
        <fullName evidence="3">Regulator of disulfide-bond formation, SirA family protein</fullName>
    </submittedName>
</protein>
<dbReference type="PANTHER" id="PTHR33279:SF6">
    <property type="entry name" value="SULFUR CARRIER PROTEIN YEDF-RELATED"/>
    <property type="match status" value="1"/>
</dbReference>
<dbReference type="InterPro" id="IPR036868">
    <property type="entry name" value="TusA-like_sf"/>
</dbReference>
<keyword evidence="4" id="KW-1185">Reference proteome</keyword>
<comment type="similarity">
    <text evidence="1">Belongs to the sulfur carrier protein TusA family.</text>
</comment>
<proteinExistence type="inferred from homology"/>
<dbReference type="PANTHER" id="PTHR33279">
    <property type="entry name" value="SULFUR CARRIER PROTEIN YEDF-RELATED"/>
    <property type="match status" value="1"/>
</dbReference>
<dbReference type="InterPro" id="IPR001455">
    <property type="entry name" value="TusA-like"/>
</dbReference>
<dbReference type="Proteomes" id="UP000019486">
    <property type="component" value="Unassembled WGS sequence"/>
</dbReference>
<dbReference type="AlphaFoldDB" id="W9H666"/>
<dbReference type="OrthoDB" id="9797551at2"/>
<dbReference type="RefSeq" id="WP_037455154.1">
    <property type="nucleotide sequence ID" value="NZ_AVFL01000013.1"/>
</dbReference>